<gene>
    <name evidence="1" type="ORF">R3P38DRAFT_2791823</name>
</gene>
<protein>
    <submittedName>
        <fullName evidence="1">Uncharacterized protein</fullName>
    </submittedName>
</protein>
<dbReference type="Proteomes" id="UP001362999">
    <property type="component" value="Unassembled WGS sequence"/>
</dbReference>
<accession>A0AAW0AHE6</accession>
<evidence type="ECO:0000313" key="1">
    <source>
        <dbReference type="EMBL" id="KAK7008296.1"/>
    </source>
</evidence>
<keyword evidence="2" id="KW-1185">Reference proteome</keyword>
<sequence length="127" mass="14461">MRVNAEVKAERKPIKAESWVEAQQRRNEGVERERKATTVKLKWNWEVIAKMNKTRGGPPWHNPAGVVFGIDSPAWEALMAVQFNRMGGGDTAYARTRKYSKIRVTNDVTSSVVTRGEWGKAFRKVES</sequence>
<dbReference type="EMBL" id="JAWWNJ010000068">
    <property type="protein sequence ID" value="KAK7008296.1"/>
    <property type="molecule type" value="Genomic_DNA"/>
</dbReference>
<dbReference type="AlphaFoldDB" id="A0AAW0AHE6"/>
<organism evidence="1 2">
    <name type="scientific">Favolaschia claudopus</name>
    <dbReference type="NCBI Taxonomy" id="2862362"/>
    <lineage>
        <taxon>Eukaryota</taxon>
        <taxon>Fungi</taxon>
        <taxon>Dikarya</taxon>
        <taxon>Basidiomycota</taxon>
        <taxon>Agaricomycotina</taxon>
        <taxon>Agaricomycetes</taxon>
        <taxon>Agaricomycetidae</taxon>
        <taxon>Agaricales</taxon>
        <taxon>Marasmiineae</taxon>
        <taxon>Mycenaceae</taxon>
        <taxon>Favolaschia</taxon>
    </lineage>
</organism>
<comment type="caution">
    <text evidence="1">The sequence shown here is derived from an EMBL/GenBank/DDBJ whole genome shotgun (WGS) entry which is preliminary data.</text>
</comment>
<name>A0AAW0AHE6_9AGAR</name>
<proteinExistence type="predicted"/>
<reference evidence="1 2" key="1">
    <citation type="journal article" date="2024" name="J Genomics">
        <title>Draft genome sequencing and assembly of Favolaschia claudopus CIRM-BRFM 2984 isolated from oak limbs.</title>
        <authorList>
            <person name="Navarro D."/>
            <person name="Drula E."/>
            <person name="Chaduli D."/>
            <person name="Cazenave R."/>
            <person name="Ahrendt S."/>
            <person name="Wang J."/>
            <person name="Lipzen A."/>
            <person name="Daum C."/>
            <person name="Barry K."/>
            <person name="Grigoriev I.V."/>
            <person name="Favel A."/>
            <person name="Rosso M.N."/>
            <person name="Martin F."/>
        </authorList>
    </citation>
    <scope>NUCLEOTIDE SEQUENCE [LARGE SCALE GENOMIC DNA]</scope>
    <source>
        <strain evidence="1 2">CIRM-BRFM 2984</strain>
    </source>
</reference>
<evidence type="ECO:0000313" key="2">
    <source>
        <dbReference type="Proteomes" id="UP001362999"/>
    </source>
</evidence>